<gene>
    <name evidence="3" type="ORF">CC80DRAFT_508463</name>
</gene>
<proteinExistence type="predicted"/>
<accession>A0A6A5TLW9</accession>
<evidence type="ECO:0000313" key="3">
    <source>
        <dbReference type="EMBL" id="KAF1951816.1"/>
    </source>
</evidence>
<feature type="region of interest" description="Disordered" evidence="2">
    <location>
        <begin position="1"/>
        <end position="39"/>
    </location>
</feature>
<keyword evidence="1" id="KW-0175">Coiled coil</keyword>
<dbReference type="OrthoDB" id="10636626at2759"/>
<evidence type="ECO:0000256" key="1">
    <source>
        <dbReference type="SAM" id="Coils"/>
    </source>
</evidence>
<feature type="region of interest" description="Disordered" evidence="2">
    <location>
        <begin position="109"/>
        <end position="137"/>
    </location>
</feature>
<dbReference type="Proteomes" id="UP000800035">
    <property type="component" value="Unassembled WGS sequence"/>
</dbReference>
<feature type="coiled-coil region" evidence="1">
    <location>
        <begin position="269"/>
        <end position="324"/>
    </location>
</feature>
<dbReference type="AlphaFoldDB" id="A0A6A5TLW9"/>
<evidence type="ECO:0008006" key="5">
    <source>
        <dbReference type="Google" id="ProtNLM"/>
    </source>
</evidence>
<reference evidence="3" key="1">
    <citation type="journal article" date="2020" name="Stud. Mycol.">
        <title>101 Dothideomycetes genomes: a test case for predicting lifestyles and emergence of pathogens.</title>
        <authorList>
            <person name="Haridas S."/>
            <person name="Albert R."/>
            <person name="Binder M."/>
            <person name="Bloem J."/>
            <person name="Labutti K."/>
            <person name="Salamov A."/>
            <person name="Andreopoulos B."/>
            <person name="Baker S."/>
            <person name="Barry K."/>
            <person name="Bills G."/>
            <person name="Bluhm B."/>
            <person name="Cannon C."/>
            <person name="Castanera R."/>
            <person name="Culley D."/>
            <person name="Daum C."/>
            <person name="Ezra D."/>
            <person name="Gonzalez J."/>
            <person name="Henrissat B."/>
            <person name="Kuo A."/>
            <person name="Liang C."/>
            <person name="Lipzen A."/>
            <person name="Lutzoni F."/>
            <person name="Magnuson J."/>
            <person name="Mondo S."/>
            <person name="Nolan M."/>
            <person name="Ohm R."/>
            <person name="Pangilinan J."/>
            <person name="Park H.-J."/>
            <person name="Ramirez L."/>
            <person name="Alfaro M."/>
            <person name="Sun H."/>
            <person name="Tritt A."/>
            <person name="Yoshinaga Y."/>
            <person name="Zwiers L.-H."/>
            <person name="Turgeon B."/>
            <person name="Goodwin S."/>
            <person name="Spatafora J."/>
            <person name="Crous P."/>
            <person name="Grigoriev I."/>
        </authorList>
    </citation>
    <scope>NUCLEOTIDE SEQUENCE</scope>
    <source>
        <strain evidence="3">CBS 675.92</strain>
    </source>
</reference>
<dbReference type="EMBL" id="ML977014">
    <property type="protein sequence ID" value="KAF1951816.1"/>
    <property type="molecule type" value="Genomic_DNA"/>
</dbReference>
<organism evidence="3 4">
    <name type="scientific">Byssothecium circinans</name>
    <dbReference type="NCBI Taxonomy" id="147558"/>
    <lineage>
        <taxon>Eukaryota</taxon>
        <taxon>Fungi</taxon>
        <taxon>Dikarya</taxon>
        <taxon>Ascomycota</taxon>
        <taxon>Pezizomycotina</taxon>
        <taxon>Dothideomycetes</taxon>
        <taxon>Pleosporomycetidae</taxon>
        <taxon>Pleosporales</taxon>
        <taxon>Massarineae</taxon>
        <taxon>Massarinaceae</taxon>
        <taxon>Byssothecium</taxon>
    </lineage>
</organism>
<name>A0A6A5TLW9_9PLEO</name>
<sequence length="372" mass="39924">MSYNNGHGGHGGHGHNGHNNGRGGRGRGRGNARVFPGTGFGGAANSGGYHGGFHGAANSGGHQGGYSGAANSGGYYQGAANSGGHQGQHAGSTGQANAAPAVIHTAVRSRTPEAERSGAPHMPKPRPTTTPESFYPPAGEYVDQTNLPEGFGNRVGDTVCTHCHQPYGEHHRDSRLCRRECGVCHKKDHQGKPCPSLFVSWNFWAKNVGRTPRADEGITQIRPSDHEAAELSRAGWTDFASLKPASRNVPTKRRAEDELEAAFDRNFKSARYNNSLENAEARCAAYKQTSLEFKEEAIAARKKIEELEGRLREQERIIADLQDQRLRAIASASASASVAARLKAERRPMGIEAGEADDETDEVVAVLKEENE</sequence>
<evidence type="ECO:0000313" key="4">
    <source>
        <dbReference type="Proteomes" id="UP000800035"/>
    </source>
</evidence>
<keyword evidence="4" id="KW-1185">Reference proteome</keyword>
<protein>
    <recommendedName>
        <fullName evidence="5">CCHC-type domain-containing protein</fullName>
    </recommendedName>
</protein>
<evidence type="ECO:0000256" key="2">
    <source>
        <dbReference type="SAM" id="MobiDB-lite"/>
    </source>
</evidence>